<dbReference type="EMBL" id="KV977308">
    <property type="protein sequence ID" value="PIO15741.1"/>
    <property type="molecule type" value="Genomic_DNA"/>
</dbReference>
<dbReference type="SUPFAM" id="SSF48726">
    <property type="entry name" value="Immunoglobulin"/>
    <property type="match status" value="1"/>
</dbReference>
<feature type="signal peptide" evidence="1">
    <location>
        <begin position="1"/>
        <end position="18"/>
    </location>
</feature>
<keyword evidence="4" id="KW-1185">Reference proteome</keyword>
<dbReference type="Proteomes" id="UP000228934">
    <property type="component" value="Unassembled WGS sequence"/>
</dbReference>
<evidence type="ECO:0000259" key="2">
    <source>
        <dbReference type="SMART" id="SM00409"/>
    </source>
</evidence>
<protein>
    <recommendedName>
        <fullName evidence="2">Immunoglobulin domain-containing protein</fullName>
    </recommendedName>
</protein>
<accession>A0A2G9QKX4</accession>
<gene>
    <name evidence="3" type="ORF">AB205_0051220</name>
</gene>
<sequence>MGFAILTATLLLIQYGNAANLIITSPNASPTVLTGDPINLNISYNSTPRLIIWQYGNGSVMAIWTDGTELFADNYKNRLTIQEKYISISNSTTKDSGEYTVRVTDTNGDSGSFNFSVVVRGESW</sequence>
<evidence type="ECO:0000313" key="3">
    <source>
        <dbReference type="EMBL" id="PIO15741.1"/>
    </source>
</evidence>
<feature type="chain" id="PRO_5013661539" description="Immunoglobulin domain-containing protein" evidence="1">
    <location>
        <begin position="19"/>
        <end position="124"/>
    </location>
</feature>
<feature type="domain" description="Immunoglobulin" evidence="2">
    <location>
        <begin position="27"/>
        <end position="120"/>
    </location>
</feature>
<reference evidence="4" key="1">
    <citation type="journal article" date="2017" name="Nat. Commun.">
        <title>The North American bullfrog draft genome provides insight into hormonal regulation of long noncoding RNA.</title>
        <authorList>
            <person name="Hammond S.A."/>
            <person name="Warren R.L."/>
            <person name="Vandervalk B.P."/>
            <person name="Kucuk E."/>
            <person name="Khan H."/>
            <person name="Gibb E.A."/>
            <person name="Pandoh P."/>
            <person name="Kirk H."/>
            <person name="Zhao Y."/>
            <person name="Jones M."/>
            <person name="Mungall A.J."/>
            <person name="Coope R."/>
            <person name="Pleasance S."/>
            <person name="Moore R.A."/>
            <person name="Holt R.A."/>
            <person name="Round J.M."/>
            <person name="Ohora S."/>
            <person name="Walle B.V."/>
            <person name="Veldhoen N."/>
            <person name="Helbing C.C."/>
            <person name="Birol I."/>
        </authorList>
    </citation>
    <scope>NUCLEOTIDE SEQUENCE [LARGE SCALE GENOMIC DNA]</scope>
</reference>
<organism evidence="3 4">
    <name type="scientific">Aquarana catesbeiana</name>
    <name type="common">American bullfrog</name>
    <name type="synonym">Rana catesbeiana</name>
    <dbReference type="NCBI Taxonomy" id="8400"/>
    <lineage>
        <taxon>Eukaryota</taxon>
        <taxon>Metazoa</taxon>
        <taxon>Chordata</taxon>
        <taxon>Craniata</taxon>
        <taxon>Vertebrata</taxon>
        <taxon>Euteleostomi</taxon>
        <taxon>Amphibia</taxon>
        <taxon>Batrachia</taxon>
        <taxon>Anura</taxon>
        <taxon>Neobatrachia</taxon>
        <taxon>Ranoidea</taxon>
        <taxon>Ranidae</taxon>
        <taxon>Aquarana</taxon>
    </lineage>
</organism>
<dbReference type="InterPro" id="IPR036179">
    <property type="entry name" value="Ig-like_dom_sf"/>
</dbReference>
<dbReference type="InterPro" id="IPR003599">
    <property type="entry name" value="Ig_sub"/>
</dbReference>
<evidence type="ECO:0000256" key="1">
    <source>
        <dbReference type="SAM" id="SignalP"/>
    </source>
</evidence>
<keyword evidence="1" id="KW-0732">Signal</keyword>
<evidence type="ECO:0000313" key="4">
    <source>
        <dbReference type="Proteomes" id="UP000228934"/>
    </source>
</evidence>
<dbReference type="Gene3D" id="2.60.40.10">
    <property type="entry name" value="Immunoglobulins"/>
    <property type="match status" value="1"/>
</dbReference>
<name>A0A2G9QKX4_AQUCT</name>
<feature type="non-terminal residue" evidence="3">
    <location>
        <position position="124"/>
    </location>
</feature>
<dbReference type="InterPro" id="IPR013783">
    <property type="entry name" value="Ig-like_fold"/>
</dbReference>
<dbReference type="SMART" id="SM00409">
    <property type="entry name" value="IG"/>
    <property type="match status" value="1"/>
</dbReference>
<proteinExistence type="predicted"/>
<dbReference type="OrthoDB" id="8871625at2759"/>
<dbReference type="AlphaFoldDB" id="A0A2G9QKX4"/>